<dbReference type="RefSeq" id="WP_126696342.1">
    <property type="nucleotide sequence ID" value="NZ_RXOF01000024.1"/>
</dbReference>
<keyword evidence="4" id="KW-1185">Reference proteome</keyword>
<organism evidence="3 4">
    <name type="scientific">Hymenobacter gummosus</name>
    <dbReference type="NCBI Taxonomy" id="1776032"/>
    <lineage>
        <taxon>Bacteria</taxon>
        <taxon>Pseudomonadati</taxon>
        <taxon>Bacteroidota</taxon>
        <taxon>Cytophagia</taxon>
        <taxon>Cytophagales</taxon>
        <taxon>Hymenobacteraceae</taxon>
        <taxon>Hymenobacter</taxon>
    </lineage>
</organism>
<feature type="signal peptide" evidence="2">
    <location>
        <begin position="1"/>
        <end position="22"/>
    </location>
</feature>
<gene>
    <name evidence="3" type="ORF">EJV47_27015</name>
</gene>
<reference evidence="3 4" key="1">
    <citation type="submission" date="2018-12" db="EMBL/GenBank/DDBJ databases">
        <title>Hymenobacter gummosus sp. nov., isolated from a spring.</title>
        <authorList>
            <person name="Nie L."/>
        </authorList>
    </citation>
    <scope>NUCLEOTIDE SEQUENCE [LARGE SCALE GENOMIC DNA]</scope>
    <source>
        <strain evidence="3 4">KCTC 52166</strain>
    </source>
</reference>
<dbReference type="Proteomes" id="UP000282184">
    <property type="component" value="Unassembled WGS sequence"/>
</dbReference>
<dbReference type="PROSITE" id="PS51257">
    <property type="entry name" value="PROKAR_LIPOPROTEIN"/>
    <property type="match status" value="1"/>
</dbReference>
<feature type="chain" id="PRO_5019573872" description="Quinol oxidase subunit 4" evidence="2">
    <location>
        <begin position="23"/>
        <end position="96"/>
    </location>
</feature>
<feature type="compositionally biased region" description="Polar residues" evidence="1">
    <location>
        <begin position="84"/>
        <end position="96"/>
    </location>
</feature>
<keyword evidence="2" id="KW-0732">Signal</keyword>
<dbReference type="OrthoDB" id="886695at2"/>
<protein>
    <recommendedName>
        <fullName evidence="5">Quinol oxidase subunit 4</fullName>
    </recommendedName>
</protein>
<evidence type="ECO:0000313" key="4">
    <source>
        <dbReference type="Proteomes" id="UP000282184"/>
    </source>
</evidence>
<feature type="region of interest" description="Disordered" evidence="1">
    <location>
        <begin position="20"/>
        <end position="96"/>
    </location>
</feature>
<dbReference type="AlphaFoldDB" id="A0A431TUC8"/>
<comment type="caution">
    <text evidence="3">The sequence shown here is derived from an EMBL/GenBank/DDBJ whole genome shotgun (WGS) entry which is preliminary data.</text>
</comment>
<sequence>MKPVLYLLALSTLLVGASCSRSGDATMQNPRNYKSVSAKGPKRDNDRRQYKQTRGGSVGLGIDTKANNPYQFRTVKSNKKFKYSNGNASRKAASQQ</sequence>
<name>A0A431TUC8_9BACT</name>
<evidence type="ECO:0000313" key="3">
    <source>
        <dbReference type="EMBL" id="RTQ44860.1"/>
    </source>
</evidence>
<evidence type="ECO:0000256" key="2">
    <source>
        <dbReference type="SAM" id="SignalP"/>
    </source>
</evidence>
<feature type="compositionally biased region" description="Polar residues" evidence="1">
    <location>
        <begin position="20"/>
        <end position="35"/>
    </location>
</feature>
<evidence type="ECO:0000256" key="1">
    <source>
        <dbReference type="SAM" id="MobiDB-lite"/>
    </source>
</evidence>
<accession>A0A431TUC8</accession>
<proteinExistence type="predicted"/>
<dbReference type="EMBL" id="RXOF01000024">
    <property type="protein sequence ID" value="RTQ44860.1"/>
    <property type="molecule type" value="Genomic_DNA"/>
</dbReference>
<evidence type="ECO:0008006" key="5">
    <source>
        <dbReference type="Google" id="ProtNLM"/>
    </source>
</evidence>
<feature type="compositionally biased region" description="Polar residues" evidence="1">
    <location>
        <begin position="65"/>
        <end position="75"/>
    </location>
</feature>